<evidence type="ECO:0000259" key="1">
    <source>
        <dbReference type="Pfam" id="PF20236"/>
    </source>
</evidence>
<feature type="domain" description="DUF6593" evidence="1">
    <location>
        <begin position="34"/>
        <end position="147"/>
    </location>
</feature>
<name>A0A0C3B3M8_PILCF</name>
<dbReference type="HOGENOM" id="CLU_104312_1_0_1"/>
<proteinExistence type="predicted"/>
<dbReference type="Proteomes" id="UP000054166">
    <property type="component" value="Unassembled WGS sequence"/>
</dbReference>
<organism evidence="2 3">
    <name type="scientific">Piloderma croceum (strain F 1598)</name>
    <dbReference type="NCBI Taxonomy" id="765440"/>
    <lineage>
        <taxon>Eukaryota</taxon>
        <taxon>Fungi</taxon>
        <taxon>Dikarya</taxon>
        <taxon>Basidiomycota</taxon>
        <taxon>Agaricomycotina</taxon>
        <taxon>Agaricomycetes</taxon>
        <taxon>Agaricomycetidae</taxon>
        <taxon>Atheliales</taxon>
        <taxon>Atheliaceae</taxon>
        <taxon>Piloderma</taxon>
    </lineage>
</organism>
<dbReference type="Pfam" id="PF20236">
    <property type="entry name" value="DUF6593"/>
    <property type="match status" value="1"/>
</dbReference>
<gene>
    <name evidence="2" type="ORF">PILCRDRAFT_9233</name>
</gene>
<dbReference type="OrthoDB" id="3183898at2759"/>
<protein>
    <recommendedName>
        <fullName evidence="1">DUF6593 domain-containing protein</fullName>
    </recommendedName>
</protein>
<sequence>MDEVFYFLHFTGHDGIRDLTAIGESTKPIFVEFDTGHSQYSPGNRTEIKMNRTFVATFDWHVGDKLGLATIAGRQMLMSHLVYNLNTNNRMFVSADGTRYEWRRLYPEDPTAYDLYMVPHTPIARFRREYEETPVGPSYAYLQFCFDNDLLLLEAMLALCVNRWMDM</sequence>
<accession>A0A0C3B3M8</accession>
<evidence type="ECO:0000313" key="2">
    <source>
        <dbReference type="EMBL" id="KIM80798.1"/>
    </source>
</evidence>
<dbReference type="InParanoid" id="A0A0C3B3M8"/>
<keyword evidence="3" id="KW-1185">Reference proteome</keyword>
<dbReference type="EMBL" id="KN833002">
    <property type="protein sequence ID" value="KIM80798.1"/>
    <property type="molecule type" value="Genomic_DNA"/>
</dbReference>
<dbReference type="InterPro" id="IPR046528">
    <property type="entry name" value="DUF6593"/>
</dbReference>
<evidence type="ECO:0000313" key="3">
    <source>
        <dbReference type="Proteomes" id="UP000054166"/>
    </source>
</evidence>
<reference evidence="2 3" key="1">
    <citation type="submission" date="2014-04" db="EMBL/GenBank/DDBJ databases">
        <authorList>
            <consortium name="DOE Joint Genome Institute"/>
            <person name="Kuo A."/>
            <person name="Tarkka M."/>
            <person name="Buscot F."/>
            <person name="Kohler A."/>
            <person name="Nagy L.G."/>
            <person name="Floudas D."/>
            <person name="Copeland A."/>
            <person name="Barry K.W."/>
            <person name="Cichocki N."/>
            <person name="Veneault-Fourrey C."/>
            <person name="LaButti K."/>
            <person name="Lindquist E.A."/>
            <person name="Lipzen A."/>
            <person name="Lundell T."/>
            <person name="Morin E."/>
            <person name="Murat C."/>
            <person name="Sun H."/>
            <person name="Tunlid A."/>
            <person name="Henrissat B."/>
            <person name="Grigoriev I.V."/>
            <person name="Hibbett D.S."/>
            <person name="Martin F."/>
            <person name="Nordberg H.P."/>
            <person name="Cantor M.N."/>
            <person name="Hua S.X."/>
        </authorList>
    </citation>
    <scope>NUCLEOTIDE SEQUENCE [LARGE SCALE GENOMIC DNA]</scope>
    <source>
        <strain evidence="2 3">F 1598</strain>
    </source>
</reference>
<dbReference type="AlphaFoldDB" id="A0A0C3B3M8"/>
<reference evidence="3" key="2">
    <citation type="submission" date="2015-01" db="EMBL/GenBank/DDBJ databases">
        <title>Evolutionary Origins and Diversification of the Mycorrhizal Mutualists.</title>
        <authorList>
            <consortium name="DOE Joint Genome Institute"/>
            <consortium name="Mycorrhizal Genomics Consortium"/>
            <person name="Kohler A."/>
            <person name="Kuo A."/>
            <person name="Nagy L.G."/>
            <person name="Floudas D."/>
            <person name="Copeland A."/>
            <person name="Barry K.W."/>
            <person name="Cichocki N."/>
            <person name="Veneault-Fourrey C."/>
            <person name="LaButti K."/>
            <person name="Lindquist E.A."/>
            <person name="Lipzen A."/>
            <person name="Lundell T."/>
            <person name="Morin E."/>
            <person name="Murat C."/>
            <person name="Riley R."/>
            <person name="Ohm R."/>
            <person name="Sun H."/>
            <person name="Tunlid A."/>
            <person name="Henrissat B."/>
            <person name="Grigoriev I.V."/>
            <person name="Hibbett D.S."/>
            <person name="Martin F."/>
        </authorList>
    </citation>
    <scope>NUCLEOTIDE SEQUENCE [LARGE SCALE GENOMIC DNA]</scope>
    <source>
        <strain evidence="3">F 1598</strain>
    </source>
</reference>